<proteinExistence type="predicted"/>
<evidence type="ECO:0008006" key="3">
    <source>
        <dbReference type="Google" id="ProtNLM"/>
    </source>
</evidence>
<gene>
    <name evidence="1" type="ORF">CEV32_4054</name>
</gene>
<accession>A0A256FQZ9</accession>
<name>A0A256FQZ9_9HYPH</name>
<sequence>MDANFCKWRADLNRFIIRSRRRIGWWEFSARLFKLLC</sequence>
<comment type="caution">
    <text evidence="1">The sequence shown here is derived from an EMBL/GenBank/DDBJ whole genome shotgun (WGS) entry which is preliminary data.</text>
</comment>
<organism evidence="1 2">
    <name type="scientific">Brucella rhizosphaerae</name>
    <dbReference type="NCBI Taxonomy" id="571254"/>
    <lineage>
        <taxon>Bacteria</taxon>
        <taxon>Pseudomonadati</taxon>
        <taxon>Pseudomonadota</taxon>
        <taxon>Alphaproteobacteria</taxon>
        <taxon>Hyphomicrobiales</taxon>
        <taxon>Brucellaceae</taxon>
        <taxon>Brucella/Ochrobactrum group</taxon>
        <taxon>Brucella</taxon>
    </lineage>
</organism>
<evidence type="ECO:0000313" key="1">
    <source>
        <dbReference type="EMBL" id="OYR17274.1"/>
    </source>
</evidence>
<reference evidence="1 2" key="1">
    <citation type="submission" date="2017-07" db="EMBL/GenBank/DDBJ databases">
        <title>Phylogenetic study on the rhizospheric bacterium Ochrobactrum sp. A44.</title>
        <authorList>
            <person name="Krzyzanowska D.M."/>
            <person name="Ossowicki A."/>
            <person name="Rajewska M."/>
            <person name="Maciag T."/>
            <person name="Kaczynski Z."/>
            <person name="Czerwicka M."/>
            <person name="Jafra S."/>
        </authorList>
    </citation>
    <scope>NUCLEOTIDE SEQUENCE [LARGE SCALE GENOMIC DNA]</scope>
    <source>
        <strain evidence="1 2">PR17</strain>
    </source>
</reference>
<dbReference type="AlphaFoldDB" id="A0A256FQZ9"/>
<dbReference type="EMBL" id="NNRK01000020">
    <property type="protein sequence ID" value="OYR17274.1"/>
    <property type="molecule type" value="Genomic_DNA"/>
</dbReference>
<evidence type="ECO:0000313" key="2">
    <source>
        <dbReference type="Proteomes" id="UP000216345"/>
    </source>
</evidence>
<dbReference type="Proteomes" id="UP000216345">
    <property type="component" value="Unassembled WGS sequence"/>
</dbReference>
<keyword evidence="2" id="KW-1185">Reference proteome</keyword>
<protein>
    <recommendedName>
        <fullName evidence="3">Transposase</fullName>
    </recommendedName>
</protein>